<feature type="transmembrane region" description="Helical" evidence="2">
    <location>
        <begin position="244"/>
        <end position="265"/>
    </location>
</feature>
<comment type="caution">
    <text evidence="4">The sequence shown here is derived from an EMBL/GenBank/DDBJ whole genome shotgun (WGS) entry which is preliminary data.</text>
</comment>
<feature type="compositionally biased region" description="Gly residues" evidence="1">
    <location>
        <begin position="558"/>
        <end position="567"/>
    </location>
</feature>
<keyword evidence="2" id="KW-1133">Transmembrane helix</keyword>
<dbReference type="GO" id="GO:0043130">
    <property type="term" value="F:ubiquitin binding"/>
    <property type="evidence" value="ECO:0007669"/>
    <property type="project" value="InterPro"/>
</dbReference>
<evidence type="ECO:0000256" key="1">
    <source>
        <dbReference type="SAM" id="MobiDB-lite"/>
    </source>
</evidence>
<dbReference type="SMART" id="SM00546">
    <property type="entry name" value="CUE"/>
    <property type="match status" value="1"/>
</dbReference>
<keyword evidence="5" id="KW-1185">Reference proteome</keyword>
<evidence type="ECO:0000259" key="3">
    <source>
        <dbReference type="PROSITE" id="PS51140"/>
    </source>
</evidence>
<dbReference type="Pfam" id="PF02845">
    <property type="entry name" value="CUE"/>
    <property type="match status" value="1"/>
</dbReference>
<feature type="transmembrane region" description="Helical" evidence="2">
    <location>
        <begin position="211"/>
        <end position="232"/>
    </location>
</feature>
<reference evidence="4 5" key="1">
    <citation type="submission" date="2024-05" db="EMBL/GenBank/DDBJ databases">
        <authorList>
            <person name="Wallberg A."/>
        </authorList>
    </citation>
    <scope>NUCLEOTIDE SEQUENCE [LARGE SCALE GENOMIC DNA]</scope>
</reference>
<feature type="domain" description="CUE" evidence="3">
    <location>
        <begin position="452"/>
        <end position="494"/>
    </location>
</feature>
<keyword evidence="2" id="KW-0472">Membrane</keyword>
<feature type="region of interest" description="Disordered" evidence="1">
    <location>
        <begin position="500"/>
        <end position="577"/>
    </location>
</feature>
<evidence type="ECO:0000313" key="5">
    <source>
        <dbReference type="Proteomes" id="UP001497623"/>
    </source>
</evidence>
<organism evidence="4 5">
    <name type="scientific">Meganyctiphanes norvegica</name>
    <name type="common">Northern krill</name>
    <name type="synonym">Thysanopoda norvegica</name>
    <dbReference type="NCBI Taxonomy" id="48144"/>
    <lineage>
        <taxon>Eukaryota</taxon>
        <taxon>Metazoa</taxon>
        <taxon>Ecdysozoa</taxon>
        <taxon>Arthropoda</taxon>
        <taxon>Crustacea</taxon>
        <taxon>Multicrustacea</taxon>
        <taxon>Malacostraca</taxon>
        <taxon>Eumalacostraca</taxon>
        <taxon>Eucarida</taxon>
        <taxon>Euphausiacea</taxon>
        <taxon>Euphausiidae</taxon>
        <taxon>Meganyctiphanes</taxon>
    </lineage>
</organism>
<dbReference type="InterPro" id="IPR003892">
    <property type="entry name" value="CUE"/>
</dbReference>
<evidence type="ECO:0000256" key="2">
    <source>
        <dbReference type="SAM" id="Phobius"/>
    </source>
</evidence>
<feature type="transmembrane region" description="Helical" evidence="2">
    <location>
        <begin position="339"/>
        <end position="357"/>
    </location>
</feature>
<gene>
    <name evidence="4" type="ORF">MNOR_LOCUS20865</name>
</gene>
<dbReference type="PROSITE" id="PS51140">
    <property type="entry name" value="CUE"/>
    <property type="match status" value="1"/>
</dbReference>
<feature type="transmembrane region" description="Helical" evidence="2">
    <location>
        <begin position="310"/>
        <end position="333"/>
    </location>
</feature>
<evidence type="ECO:0000313" key="4">
    <source>
        <dbReference type="EMBL" id="CAL4116007.1"/>
    </source>
</evidence>
<dbReference type="Gene3D" id="1.10.8.10">
    <property type="entry name" value="DNA helicase RuvA subunit, C-terminal domain"/>
    <property type="match status" value="1"/>
</dbReference>
<dbReference type="AlphaFoldDB" id="A0AAV2R8G1"/>
<sequence length="613" mass="69853">MAISERLFFFLLKTFNSNKNIVILKCGLFFSKYYKEKCIVSGDRLGNTSQMVICGFTIPESDLKLRIYRIFLIGDLTHLFLLSRMCCRNTSQMVICGFTIPESDLKSRIYPTTSETNPIKNTVYDFLIYQDIFLCFLFCLQDIQQVVIWFDGTHVSLYIHLLTTICKENDLVDNKFRQAAKSIHLTLFDTAFPINVVARCLLPNFQQNPCIFTLVVTKNVKVILMVIFWLQFSNNFRILNFKGFWAWEGCVTYSVAIIIVLQSFIVDNMNHIFILFLLFLQMETYQRVWCQLNRHLYDANLLGQTVKSHICYKLVMTSLVVGVIVASVGKVMVMCFVSMMWELVVMLMMITSVFFFMTQSLQAWLDTHVLDTPCKGIPQITCRLMSLLPGPLHDQCSSLQLGHSGSSSITEILELSSLFLGVPSLAWFKSLRVYPLATEVLLDSAAPIISLKLFILIKKVQQMFPDVSYSVILEDLRHTHSVEETVDNILEARILTQPPMFDSSESSSSYFKNDKEEDRISASDGSNYDEKDALLKDSNISPLLPDSEDKSDSDFDGIIGGNTGTGGRFSKSAEERERILEDRKNSLLSAARRRFVARQGANPQSFEDDSNQS</sequence>
<name>A0AAV2R8G1_MEGNR</name>
<accession>A0AAV2R8G1</accession>
<dbReference type="Proteomes" id="UP001497623">
    <property type="component" value="Unassembled WGS sequence"/>
</dbReference>
<keyword evidence="2" id="KW-0812">Transmembrane</keyword>
<proteinExistence type="predicted"/>
<feature type="compositionally biased region" description="Basic and acidic residues" evidence="1">
    <location>
        <begin position="512"/>
        <end position="521"/>
    </location>
</feature>
<dbReference type="EMBL" id="CAXKWB010016372">
    <property type="protein sequence ID" value="CAL4116007.1"/>
    <property type="molecule type" value="Genomic_DNA"/>
</dbReference>
<protein>
    <recommendedName>
        <fullName evidence="3">CUE domain-containing protein</fullName>
    </recommendedName>
</protein>